<evidence type="ECO:0000313" key="4">
    <source>
        <dbReference type="Proteomes" id="UP000664466"/>
    </source>
</evidence>
<feature type="transmembrane region" description="Helical" evidence="1">
    <location>
        <begin position="12"/>
        <end position="36"/>
    </location>
</feature>
<keyword evidence="1" id="KW-0472">Membrane</keyword>
<dbReference type="RefSeq" id="WP_207252661.1">
    <property type="nucleotide sequence ID" value="NZ_JAFMPM010000008.1"/>
</dbReference>
<proteinExistence type="predicted"/>
<dbReference type="Proteomes" id="UP000664466">
    <property type="component" value="Unassembled WGS sequence"/>
</dbReference>
<organism evidence="3">
    <name type="scientific">Thiothrix fructosivorans</name>
    <dbReference type="NCBI Taxonomy" id="111770"/>
    <lineage>
        <taxon>Bacteria</taxon>
        <taxon>Pseudomonadati</taxon>
        <taxon>Pseudomonadota</taxon>
        <taxon>Gammaproteobacteria</taxon>
        <taxon>Thiotrichales</taxon>
        <taxon>Thiotrichaceae</taxon>
        <taxon>Thiothrix</taxon>
    </lineage>
</organism>
<keyword evidence="1" id="KW-1133">Transmembrane helix</keyword>
<keyword evidence="1" id="KW-0812">Transmembrane</keyword>
<dbReference type="EMBL" id="CP072748">
    <property type="protein sequence ID" value="QTX09770.1"/>
    <property type="molecule type" value="Genomic_DNA"/>
</dbReference>
<protein>
    <submittedName>
        <fullName evidence="3">Uncharacterized protein</fullName>
    </submittedName>
</protein>
<reference evidence="2 4" key="1">
    <citation type="submission" date="2021-03" db="EMBL/GenBank/DDBJ databases">
        <title>Draft genome and methylome analysis of Thiotrix fructosivoruns ATCC 49748.</title>
        <authorList>
            <person name="Fomenkov A."/>
            <person name="Grabovich M.Y."/>
            <person name="Roberts R.J."/>
        </authorList>
    </citation>
    <scope>NUCLEOTIDE SEQUENCE [LARGE SCALE GENOMIC DNA]</scope>
    <source>
        <strain evidence="2 4">ATCC 49748</strain>
    </source>
</reference>
<dbReference type="AlphaFoldDB" id="A0A8B0SH35"/>
<dbReference type="EMBL" id="JAFMPM010000008">
    <property type="protein sequence ID" value="MBO0614967.1"/>
    <property type="molecule type" value="Genomic_DNA"/>
</dbReference>
<evidence type="ECO:0000313" key="2">
    <source>
        <dbReference type="EMBL" id="MBO0614967.1"/>
    </source>
</evidence>
<sequence>MQRWFEAKHPIARHFALGIALTGLMLTLLAATLLVFPYKLAANPEVQGELLYDVLGNLEYSANGRFEPIDDPVLRQRLADLVVENRLNGRGGMAYIVNLRDGVTVWSAAMAMSFGVDMPKVRDGYTMQFLQTATHQLAVQNFWLKDAGNARLEFRMVVALPVH</sequence>
<keyword evidence="4" id="KW-1185">Reference proteome</keyword>
<evidence type="ECO:0000313" key="3">
    <source>
        <dbReference type="EMBL" id="QTX09770.1"/>
    </source>
</evidence>
<gene>
    <name evidence="3" type="ORF">J1836_014275</name>
    <name evidence="2" type="ORF">J1836_18885</name>
</gene>
<accession>A0A8B0SH35</accession>
<evidence type="ECO:0000256" key="1">
    <source>
        <dbReference type="SAM" id="Phobius"/>
    </source>
</evidence>
<reference evidence="3" key="2">
    <citation type="submission" date="2021-04" db="EMBL/GenBank/DDBJ databases">
        <title>Complete Genome and methylome analysis of Thiothrix fructosivorans ATCC 49748.</title>
        <authorList>
            <person name="Fomenkov A."/>
            <person name="Sun L."/>
            <person name="Vincze T."/>
            <person name="Grabovich M.Y."/>
            <person name="Roberts R.J."/>
        </authorList>
    </citation>
    <scope>NUCLEOTIDE SEQUENCE</scope>
    <source>
        <strain evidence="3">ATCC 49748</strain>
    </source>
</reference>
<name>A0A8B0SH35_9GAMM</name>